<evidence type="ECO:0000256" key="1">
    <source>
        <dbReference type="SAM" id="Phobius"/>
    </source>
</evidence>
<evidence type="ECO:0000313" key="3">
    <source>
        <dbReference type="Proteomes" id="UP000076727"/>
    </source>
</evidence>
<organism evidence="2 3">
    <name type="scientific">Daedalea quercina L-15889</name>
    <dbReference type="NCBI Taxonomy" id="1314783"/>
    <lineage>
        <taxon>Eukaryota</taxon>
        <taxon>Fungi</taxon>
        <taxon>Dikarya</taxon>
        <taxon>Basidiomycota</taxon>
        <taxon>Agaricomycotina</taxon>
        <taxon>Agaricomycetes</taxon>
        <taxon>Polyporales</taxon>
        <taxon>Fomitopsis</taxon>
    </lineage>
</organism>
<protein>
    <submittedName>
        <fullName evidence="2">Uncharacterized protein</fullName>
    </submittedName>
</protein>
<keyword evidence="1" id="KW-0472">Membrane</keyword>
<dbReference type="OrthoDB" id="2804213at2759"/>
<feature type="transmembrane region" description="Helical" evidence="1">
    <location>
        <begin position="204"/>
        <end position="223"/>
    </location>
</feature>
<dbReference type="AlphaFoldDB" id="A0A165P4J0"/>
<keyword evidence="1" id="KW-1133">Transmembrane helix</keyword>
<feature type="transmembrane region" description="Helical" evidence="1">
    <location>
        <begin position="20"/>
        <end position="42"/>
    </location>
</feature>
<name>A0A165P4J0_9APHY</name>
<accession>A0A165P4J0</accession>
<gene>
    <name evidence="2" type="ORF">DAEQUDRAFT_728749</name>
</gene>
<keyword evidence="3" id="KW-1185">Reference proteome</keyword>
<dbReference type="Proteomes" id="UP000076727">
    <property type="component" value="Unassembled WGS sequence"/>
</dbReference>
<evidence type="ECO:0000313" key="2">
    <source>
        <dbReference type="EMBL" id="KZT67750.1"/>
    </source>
</evidence>
<reference evidence="2 3" key="1">
    <citation type="journal article" date="2016" name="Mol. Biol. Evol.">
        <title>Comparative Genomics of Early-Diverging Mushroom-Forming Fungi Provides Insights into the Origins of Lignocellulose Decay Capabilities.</title>
        <authorList>
            <person name="Nagy L.G."/>
            <person name="Riley R."/>
            <person name="Tritt A."/>
            <person name="Adam C."/>
            <person name="Daum C."/>
            <person name="Floudas D."/>
            <person name="Sun H."/>
            <person name="Yadav J.S."/>
            <person name="Pangilinan J."/>
            <person name="Larsson K.H."/>
            <person name="Matsuura K."/>
            <person name="Barry K."/>
            <person name="Labutti K."/>
            <person name="Kuo R."/>
            <person name="Ohm R.A."/>
            <person name="Bhattacharya S.S."/>
            <person name="Shirouzu T."/>
            <person name="Yoshinaga Y."/>
            <person name="Martin F.M."/>
            <person name="Grigoriev I.V."/>
            <person name="Hibbett D.S."/>
        </authorList>
    </citation>
    <scope>NUCLEOTIDE SEQUENCE [LARGE SCALE GENOMIC DNA]</scope>
    <source>
        <strain evidence="2 3">L-15889</strain>
    </source>
</reference>
<keyword evidence="1" id="KW-0812">Transmembrane</keyword>
<feature type="transmembrane region" description="Helical" evidence="1">
    <location>
        <begin position="170"/>
        <end position="198"/>
    </location>
</feature>
<feature type="transmembrane region" description="Helical" evidence="1">
    <location>
        <begin position="127"/>
        <end position="150"/>
    </location>
</feature>
<sequence length="310" mass="34322">MFSEDVELVWRRKWTGVTVLYSLLHVCIVAFLMVVLAGYFVVSCTSNYILYVSLYALDSAVLLLIGVASTLRVYAIGRRDWRIPLVVFVLNLAPVVQNSFFSARAIAAPAPPPVNCVVYFNISSAGQNIATVIVRSCLIISDTLVLVTTWRETYGLRALRKATKSGDQSLSIAGMVFVNGTMYFLALFFLNVIAIVLWIKDVFFFANFFVDVFMAIMLSRFFLNLRHVHLTQGGSTDTSETSQVSGHAGTLKFASRVIGNMGAELDYGQDSEGLDMWEEEGGPDSVAPETLRIHPSEPVDHEMAVLRLPL</sequence>
<dbReference type="EMBL" id="KV429073">
    <property type="protein sequence ID" value="KZT67750.1"/>
    <property type="molecule type" value="Genomic_DNA"/>
</dbReference>
<feature type="transmembrane region" description="Helical" evidence="1">
    <location>
        <begin position="48"/>
        <end position="71"/>
    </location>
</feature>
<feature type="transmembrane region" description="Helical" evidence="1">
    <location>
        <begin position="83"/>
        <end position="107"/>
    </location>
</feature>
<proteinExistence type="predicted"/>